<evidence type="ECO:0000313" key="1">
    <source>
        <dbReference type="EMBL" id="RKH77106.1"/>
    </source>
</evidence>
<protein>
    <submittedName>
        <fullName evidence="1">MotA/TolQ/ExbB proton channel family protein</fullName>
    </submittedName>
</protein>
<feature type="non-terminal residue" evidence="1">
    <location>
        <position position="1"/>
    </location>
</feature>
<evidence type="ECO:0000313" key="2">
    <source>
        <dbReference type="Proteomes" id="UP000278907"/>
    </source>
</evidence>
<proteinExistence type="predicted"/>
<organism evidence="1 2">
    <name type="scientific">Corallococcus praedator</name>
    <dbReference type="NCBI Taxonomy" id="2316724"/>
    <lineage>
        <taxon>Bacteria</taxon>
        <taxon>Pseudomonadati</taxon>
        <taxon>Myxococcota</taxon>
        <taxon>Myxococcia</taxon>
        <taxon>Myxococcales</taxon>
        <taxon>Cystobacterineae</taxon>
        <taxon>Myxococcaceae</taxon>
        <taxon>Corallococcus</taxon>
    </lineage>
</organism>
<dbReference type="EMBL" id="RAWI01001290">
    <property type="protein sequence ID" value="RKH77106.1"/>
    <property type="molecule type" value="Genomic_DNA"/>
</dbReference>
<sequence length="40" mass="4697">ANTFRGMYIRQIALIQEFGGQLELLHRRRYDRGTSPYAPT</sequence>
<comment type="caution">
    <text evidence="1">The sequence shown here is derived from an EMBL/GenBank/DDBJ whole genome shotgun (WGS) entry which is preliminary data.</text>
</comment>
<gene>
    <name evidence="1" type="ORF">D7Y13_44140</name>
</gene>
<keyword evidence="2" id="KW-1185">Reference proteome</keyword>
<accession>A0ABX9Q280</accession>
<name>A0ABX9Q280_9BACT</name>
<reference evidence="1 2" key="1">
    <citation type="submission" date="2018-09" db="EMBL/GenBank/DDBJ databases">
        <authorList>
            <person name="Livingstone P.G."/>
            <person name="Whitworth D.E."/>
        </authorList>
    </citation>
    <scope>NUCLEOTIDE SEQUENCE [LARGE SCALE GENOMIC DNA]</scope>
    <source>
        <strain evidence="1 2">CA031B</strain>
    </source>
</reference>
<dbReference type="Proteomes" id="UP000278907">
    <property type="component" value="Unassembled WGS sequence"/>
</dbReference>